<dbReference type="InterPro" id="IPR004240">
    <property type="entry name" value="EMP70"/>
</dbReference>
<feature type="transmembrane region" description="Helical" evidence="9">
    <location>
        <begin position="428"/>
        <end position="453"/>
    </location>
</feature>
<feature type="transmembrane region" description="Helical" evidence="9">
    <location>
        <begin position="395"/>
        <end position="422"/>
    </location>
</feature>
<evidence type="ECO:0000256" key="5">
    <source>
        <dbReference type="ARBA" id="ARBA00022729"/>
    </source>
</evidence>
<gene>
    <name evidence="11" type="ORF">BS50DRAFT_587922</name>
</gene>
<evidence type="ECO:0000256" key="3">
    <source>
        <dbReference type="ARBA" id="ARBA00005227"/>
    </source>
</evidence>
<feature type="transmembrane region" description="Helical" evidence="9">
    <location>
        <begin position="501"/>
        <end position="524"/>
    </location>
</feature>
<feature type="transmembrane region" description="Helical" evidence="9">
    <location>
        <begin position="465"/>
        <end position="489"/>
    </location>
</feature>
<evidence type="ECO:0000256" key="2">
    <source>
        <dbReference type="ARBA" id="ARBA00004555"/>
    </source>
</evidence>
<name>A0A2T2NN64_CORCC</name>
<reference evidence="11 12" key="1">
    <citation type="journal article" date="2018" name="Front. Microbiol.">
        <title>Genome-Wide Analysis of Corynespora cassiicola Leaf Fall Disease Putative Effectors.</title>
        <authorList>
            <person name="Lopez D."/>
            <person name="Ribeiro S."/>
            <person name="Label P."/>
            <person name="Fumanal B."/>
            <person name="Venisse J.S."/>
            <person name="Kohler A."/>
            <person name="de Oliveira R.R."/>
            <person name="Labutti K."/>
            <person name="Lipzen A."/>
            <person name="Lail K."/>
            <person name="Bauer D."/>
            <person name="Ohm R.A."/>
            <person name="Barry K.W."/>
            <person name="Spatafora J."/>
            <person name="Grigoriev I.V."/>
            <person name="Martin F.M."/>
            <person name="Pujade-Renaud V."/>
        </authorList>
    </citation>
    <scope>NUCLEOTIDE SEQUENCE [LARGE SCALE GENOMIC DNA]</scope>
    <source>
        <strain evidence="11 12">Philippines</strain>
    </source>
</reference>
<sequence>MLVDARRSALLCSLIAAAQAFYLPGYHIKSYQDGEKIPLFVNKVYSDYSELQYAYTELPFVCPPTGRVQTGRFTSGASISLNLGEVLRGDRITVSDYELVMGTDDEAHYLCSHTVDREGLRRTKELIHDGYMVEWIVDNLPGATSFQTTDKSRKYYAAGFKIGDEEVPSEGGPPRFLLNNHVTLVIRYHRAPGGDGDRGKKVIVGFEVFPKSISAKDRNKEGLPKDILNVQEPLVLVPRSNQTGEVDESEDATLTIPYTYSVYFREEEGLEWHNRWDMYFVAQDDSTNVHWLAIVNSLIISGLLTAVVGVILTRTIRGDIKGFQDGGLDGSKTKQRRSRSPKSPSRATEKKGGLLDQLGDVEGDGDISSDDEVEDITGWKLLHGDVFRSPRYGGLFAPLVGSGIQLLFMTIGLLVLSAVGILNPSFRGGYVSVGTGLFVFAGLFSGYFSSRVYKTFGGQMWQKNVFITAALVPGLLFSAIFLLNLFVWVQASSTALPFSTLLGLVALWLFIILPLVYIGGWYGYTQVGAWDHPIKANAIPRQIPAQSWYLKSFQAILLAGFIPFAVIFIELMFVFKSLWMDKTGYYYVFGFTAVVGLILALTVIEVTIVATYIQLCSENYHWWWQSFLVGSSSSVWIFAYLVWYYFAKLHITGFVSSLLFFSYGFLACAVYALLTGTLGFISAYTFVRRIYSAVKVD</sequence>
<keyword evidence="7" id="KW-0333">Golgi apparatus</keyword>
<dbReference type="PANTHER" id="PTHR10766">
    <property type="entry name" value="TRANSMEMBRANE 9 SUPERFAMILY PROTEIN"/>
    <property type="match status" value="1"/>
</dbReference>
<dbReference type="OrthoDB" id="1666796at2759"/>
<keyword evidence="5" id="KW-0732">Signal</keyword>
<feature type="transmembrane region" description="Helical" evidence="9">
    <location>
        <begin position="622"/>
        <end position="646"/>
    </location>
</feature>
<dbReference type="GO" id="GO:0016020">
    <property type="term" value="C:membrane"/>
    <property type="evidence" value="ECO:0007669"/>
    <property type="project" value="UniProtKB-SubCell"/>
</dbReference>
<dbReference type="GO" id="GO:0005794">
    <property type="term" value="C:Golgi apparatus"/>
    <property type="evidence" value="ECO:0007669"/>
    <property type="project" value="UniProtKB-SubCell"/>
</dbReference>
<evidence type="ECO:0000256" key="6">
    <source>
        <dbReference type="ARBA" id="ARBA00022989"/>
    </source>
</evidence>
<evidence type="ECO:0000313" key="12">
    <source>
        <dbReference type="Proteomes" id="UP000240883"/>
    </source>
</evidence>
<dbReference type="STRING" id="1448308.A0A2T2NN64"/>
<evidence type="ECO:0000256" key="10">
    <source>
        <dbReference type="SAM" id="MobiDB-lite"/>
    </source>
</evidence>
<evidence type="ECO:0000256" key="9">
    <source>
        <dbReference type="RuleBase" id="RU363079"/>
    </source>
</evidence>
<dbReference type="PANTHER" id="PTHR10766:SF55">
    <property type="entry name" value="TRANSMEMBRANE 9 SUPERFAMILY MEMBER 4"/>
    <property type="match status" value="1"/>
</dbReference>
<dbReference type="EMBL" id="KZ678135">
    <property type="protein sequence ID" value="PSN66865.1"/>
    <property type="molecule type" value="Genomic_DNA"/>
</dbReference>
<keyword evidence="4 9" id="KW-0812">Transmembrane</keyword>
<evidence type="ECO:0000256" key="7">
    <source>
        <dbReference type="ARBA" id="ARBA00023034"/>
    </source>
</evidence>
<feature type="region of interest" description="Disordered" evidence="10">
    <location>
        <begin position="327"/>
        <end position="351"/>
    </location>
</feature>
<feature type="transmembrane region" description="Helical" evidence="9">
    <location>
        <begin position="555"/>
        <end position="579"/>
    </location>
</feature>
<proteinExistence type="inferred from homology"/>
<evidence type="ECO:0000313" key="11">
    <source>
        <dbReference type="EMBL" id="PSN66865.1"/>
    </source>
</evidence>
<feature type="transmembrane region" description="Helical" evidence="9">
    <location>
        <begin position="585"/>
        <end position="610"/>
    </location>
</feature>
<keyword evidence="12" id="KW-1185">Reference proteome</keyword>
<dbReference type="GO" id="GO:0072657">
    <property type="term" value="P:protein localization to membrane"/>
    <property type="evidence" value="ECO:0007669"/>
    <property type="project" value="TreeGrafter"/>
</dbReference>
<organism evidence="11 12">
    <name type="scientific">Corynespora cassiicola Philippines</name>
    <dbReference type="NCBI Taxonomy" id="1448308"/>
    <lineage>
        <taxon>Eukaryota</taxon>
        <taxon>Fungi</taxon>
        <taxon>Dikarya</taxon>
        <taxon>Ascomycota</taxon>
        <taxon>Pezizomycotina</taxon>
        <taxon>Dothideomycetes</taxon>
        <taxon>Pleosporomycetidae</taxon>
        <taxon>Pleosporales</taxon>
        <taxon>Corynesporascaceae</taxon>
        <taxon>Corynespora</taxon>
    </lineage>
</organism>
<feature type="transmembrane region" description="Helical" evidence="9">
    <location>
        <begin position="291"/>
        <end position="312"/>
    </location>
</feature>
<dbReference type="Proteomes" id="UP000240883">
    <property type="component" value="Unassembled WGS sequence"/>
</dbReference>
<comment type="subcellular location">
    <subcellularLocation>
        <location evidence="2">Golgi apparatus</location>
    </subcellularLocation>
    <subcellularLocation>
        <location evidence="1">Membrane</location>
        <topology evidence="1">Multi-pass membrane protein</topology>
    </subcellularLocation>
</comment>
<accession>A0A2T2NN64</accession>
<feature type="transmembrane region" description="Helical" evidence="9">
    <location>
        <begin position="658"/>
        <end position="687"/>
    </location>
</feature>
<evidence type="ECO:0000256" key="1">
    <source>
        <dbReference type="ARBA" id="ARBA00004141"/>
    </source>
</evidence>
<comment type="similarity">
    <text evidence="3 9">Belongs to the nonaspanin (TM9SF) (TC 9.A.2) family.</text>
</comment>
<dbReference type="AlphaFoldDB" id="A0A2T2NN64"/>
<evidence type="ECO:0000256" key="4">
    <source>
        <dbReference type="ARBA" id="ARBA00022692"/>
    </source>
</evidence>
<keyword evidence="6 9" id="KW-1133">Transmembrane helix</keyword>
<keyword evidence="8 9" id="KW-0472">Membrane</keyword>
<protein>
    <recommendedName>
        <fullName evidence="9">Transmembrane 9 superfamily member</fullName>
    </recommendedName>
</protein>
<dbReference type="Pfam" id="PF02990">
    <property type="entry name" value="EMP70"/>
    <property type="match status" value="1"/>
</dbReference>
<evidence type="ECO:0000256" key="8">
    <source>
        <dbReference type="ARBA" id="ARBA00023136"/>
    </source>
</evidence>